<feature type="signal peptide" evidence="4">
    <location>
        <begin position="1"/>
        <end position="19"/>
    </location>
</feature>
<feature type="compositionally biased region" description="Basic and acidic residues" evidence="3">
    <location>
        <begin position="183"/>
        <end position="195"/>
    </location>
</feature>
<dbReference type="Proteomes" id="UP001596084">
    <property type="component" value="Unassembled WGS sequence"/>
</dbReference>
<sequence length="201" mass="21832">MKRSAILCLTALLAAGVQAQSFNDTARVRNVNPQYENISVPRNECTSQWVIEPQPVAASRNYGGLALGGVAGALLGNQVGNGHGREAATAVGAVVGALAGEHFANQNGWGGYEQAAPQQRQVQSCRTVNDVQTRLTGYQVEYEYRGQVYSTVTRENPGRTLPVRVSVAPVEPAGREFQGAREYQGRRDDRGDREYYGAYNR</sequence>
<feature type="domain" description="Glycine zipper 2TM" evidence="5">
    <location>
        <begin position="63"/>
        <end position="100"/>
    </location>
</feature>
<organism evidence="6 7">
    <name type="scientific">Polaromonas jejuensis</name>
    <dbReference type="NCBI Taxonomy" id="457502"/>
    <lineage>
        <taxon>Bacteria</taxon>
        <taxon>Pseudomonadati</taxon>
        <taxon>Pseudomonadota</taxon>
        <taxon>Betaproteobacteria</taxon>
        <taxon>Burkholderiales</taxon>
        <taxon>Comamonadaceae</taxon>
        <taxon>Polaromonas</taxon>
    </lineage>
</organism>
<evidence type="ECO:0000259" key="5">
    <source>
        <dbReference type="Pfam" id="PF05433"/>
    </source>
</evidence>
<dbReference type="InterPro" id="IPR051407">
    <property type="entry name" value="Bact_OM_lipoprot/Surf_antigen"/>
</dbReference>
<evidence type="ECO:0000313" key="6">
    <source>
        <dbReference type="EMBL" id="MFC5523468.1"/>
    </source>
</evidence>
<feature type="chain" id="PRO_5045731857" evidence="4">
    <location>
        <begin position="20"/>
        <end position="201"/>
    </location>
</feature>
<evidence type="ECO:0000256" key="4">
    <source>
        <dbReference type="SAM" id="SignalP"/>
    </source>
</evidence>
<reference evidence="7" key="1">
    <citation type="journal article" date="2019" name="Int. J. Syst. Evol. Microbiol.">
        <title>The Global Catalogue of Microorganisms (GCM) 10K type strain sequencing project: providing services to taxonomists for standard genome sequencing and annotation.</title>
        <authorList>
            <consortium name="The Broad Institute Genomics Platform"/>
            <consortium name="The Broad Institute Genome Sequencing Center for Infectious Disease"/>
            <person name="Wu L."/>
            <person name="Ma J."/>
        </authorList>
    </citation>
    <scope>NUCLEOTIDE SEQUENCE [LARGE SCALE GENOMIC DNA]</scope>
    <source>
        <strain evidence="7">CGMCC 4.7277</strain>
    </source>
</reference>
<dbReference type="PANTHER" id="PTHR35603">
    <property type="match status" value="1"/>
</dbReference>
<dbReference type="PANTHER" id="PTHR35603:SF2">
    <property type="entry name" value="OUTER MEMBRANE LIPOPROTEIN"/>
    <property type="match status" value="1"/>
</dbReference>
<comment type="subcellular location">
    <subcellularLocation>
        <location evidence="1">Membrane</location>
    </subcellularLocation>
</comment>
<gene>
    <name evidence="6" type="ORF">ACFPP7_21495</name>
</gene>
<name>A0ABW0QF94_9BURK</name>
<keyword evidence="4" id="KW-0732">Signal</keyword>
<evidence type="ECO:0000256" key="3">
    <source>
        <dbReference type="SAM" id="MobiDB-lite"/>
    </source>
</evidence>
<comment type="caution">
    <text evidence="6">The sequence shown here is derived from an EMBL/GenBank/DDBJ whole genome shotgun (WGS) entry which is preliminary data.</text>
</comment>
<accession>A0ABW0QF94</accession>
<dbReference type="RefSeq" id="WP_068832721.1">
    <property type="nucleotide sequence ID" value="NZ_JBHSMX010000065.1"/>
</dbReference>
<evidence type="ECO:0000256" key="1">
    <source>
        <dbReference type="ARBA" id="ARBA00004370"/>
    </source>
</evidence>
<proteinExistence type="predicted"/>
<dbReference type="Pfam" id="PF05433">
    <property type="entry name" value="Rick_17kDa_Anti"/>
    <property type="match status" value="1"/>
</dbReference>
<evidence type="ECO:0000256" key="2">
    <source>
        <dbReference type="ARBA" id="ARBA00023136"/>
    </source>
</evidence>
<evidence type="ECO:0000313" key="7">
    <source>
        <dbReference type="Proteomes" id="UP001596084"/>
    </source>
</evidence>
<dbReference type="EMBL" id="JBHSMX010000065">
    <property type="protein sequence ID" value="MFC5523468.1"/>
    <property type="molecule type" value="Genomic_DNA"/>
</dbReference>
<keyword evidence="2" id="KW-0472">Membrane</keyword>
<protein>
    <submittedName>
        <fullName evidence="6">Glycine zipper 2TM domain-containing protein</fullName>
    </submittedName>
</protein>
<feature type="region of interest" description="Disordered" evidence="3">
    <location>
        <begin position="180"/>
        <end position="201"/>
    </location>
</feature>
<dbReference type="InterPro" id="IPR008816">
    <property type="entry name" value="Gly_zipper_2TM_dom"/>
</dbReference>
<keyword evidence="7" id="KW-1185">Reference proteome</keyword>